<evidence type="ECO:0000256" key="1">
    <source>
        <dbReference type="SAM" id="MobiDB-lite"/>
    </source>
</evidence>
<dbReference type="PANTHER" id="PTHR31741">
    <property type="entry name" value="OS02G0726500 PROTEIN-RELATED"/>
    <property type="match status" value="1"/>
</dbReference>
<dbReference type="GO" id="GO:0005634">
    <property type="term" value="C:nucleus"/>
    <property type="evidence" value="ECO:0007669"/>
    <property type="project" value="TreeGrafter"/>
</dbReference>
<evidence type="ECO:0000313" key="2">
    <source>
        <dbReference type="EMBL" id="MBX54634.1"/>
    </source>
</evidence>
<sequence>MARAVEGHRRFLGHRTTVTPDRKGLVELFDKLENGQMAEAPSLSYLMQEMHKHRQGAPRKRRGPSPGIKGRARFRTEESFYENPYPECICRSKGAA</sequence>
<organism evidence="2">
    <name type="scientific">Rhizophora mucronata</name>
    <name type="common">Asiatic mangrove</name>
    <dbReference type="NCBI Taxonomy" id="61149"/>
    <lineage>
        <taxon>Eukaryota</taxon>
        <taxon>Viridiplantae</taxon>
        <taxon>Streptophyta</taxon>
        <taxon>Embryophyta</taxon>
        <taxon>Tracheophyta</taxon>
        <taxon>Spermatophyta</taxon>
        <taxon>Magnoliopsida</taxon>
        <taxon>eudicotyledons</taxon>
        <taxon>Gunneridae</taxon>
        <taxon>Pentapetalae</taxon>
        <taxon>rosids</taxon>
        <taxon>fabids</taxon>
        <taxon>Malpighiales</taxon>
        <taxon>Rhizophoraceae</taxon>
        <taxon>Rhizophora</taxon>
    </lineage>
</organism>
<dbReference type="GO" id="GO:0005737">
    <property type="term" value="C:cytoplasm"/>
    <property type="evidence" value="ECO:0007669"/>
    <property type="project" value="TreeGrafter"/>
</dbReference>
<feature type="compositionally biased region" description="Basic residues" evidence="1">
    <location>
        <begin position="52"/>
        <end position="63"/>
    </location>
</feature>
<feature type="region of interest" description="Disordered" evidence="1">
    <location>
        <begin position="52"/>
        <end position="75"/>
    </location>
</feature>
<proteinExistence type="predicted"/>
<dbReference type="PANTHER" id="PTHR31741:SF15">
    <property type="entry name" value="O-FUCOSYLTRANSFERASE 38"/>
    <property type="match status" value="1"/>
</dbReference>
<accession>A0A2P2PIN8</accession>
<reference evidence="2" key="1">
    <citation type="submission" date="2018-02" db="EMBL/GenBank/DDBJ databases">
        <title>Rhizophora mucronata_Transcriptome.</title>
        <authorList>
            <person name="Meera S.P."/>
            <person name="Sreeshan A."/>
            <person name="Augustine A."/>
        </authorList>
    </citation>
    <scope>NUCLEOTIDE SEQUENCE</scope>
    <source>
        <tissue evidence="2">Leaf</tissue>
    </source>
</reference>
<protein>
    <submittedName>
        <fullName evidence="2">Uncharacterized protein</fullName>
    </submittedName>
</protein>
<name>A0A2P2PIN8_RHIMU</name>
<dbReference type="AlphaFoldDB" id="A0A2P2PIN8"/>
<dbReference type="EMBL" id="GGEC01074150">
    <property type="protein sequence ID" value="MBX54634.1"/>
    <property type="molecule type" value="Transcribed_RNA"/>
</dbReference>